<reference evidence="1 2" key="1">
    <citation type="submission" date="2015-07" db="EMBL/GenBank/DDBJ databases">
        <title>The genome of Melipona quadrifasciata.</title>
        <authorList>
            <person name="Pan H."/>
            <person name="Kapheim K."/>
        </authorList>
    </citation>
    <scope>NUCLEOTIDE SEQUENCE [LARGE SCALE GENOMIC DNA]</scope>
    <source>
        <strain evidence="1">0111107301</strain>
        <tissue evidence="1">Whole body</tissue>
    </source>
</reference>
<dbReference type="EMBL" id="KQ435727">
    <property type="protein sequence ID" value="KOX77856.1"/>
    <property type="molecule type" value="Genomic_DNA"/>
</dbReference>
<organism evidence="1 2">
    <name type="scientific">Melipona quadrifasciata</name>
    <dbReference type="NCBI Taxonomy" id="166423"/>
    <lineage>
        <taxon>Eukaryota</taxon>
        <taxon>Metazoa</taxon>
        <taxon>Ecdysozoa</taxon>
        <taxon>Arthropoda</taxon>
        <taxon>Hexapoda</taxon>
        <taxon>Insecta</taxon>
        <taxon>Pterygota</taxon>
        <taxon>Neoptera</taxon>
        <taxon>Endopterygota</taxon>
        <taxon>Hymenoptera</taxon>
        <taxon>Apocrita</taxon>
        <taxon>Aculeata</taxon>
        <taxon>Apoidea</taxon>
        <taxon>Anthophila</taxon>
        <taxon>Apidae</taxon>
        <taxon>Melipona</taxon>
    </lineage>
</organism>
<gene>
    <name evidence="1" type="ORF">WN51_05742</name>
</gene>
<evidence type="ECO:0000313" key="1">
    <source>
        <dbReference type="EMBL" id="KOX77856.1"/>
    </source>
</evidence>
<sequence>MSYRAKKRTETETKNQSSKKMFFCVWFFMYTNIPFCKCVCRRTYFDKSEDRDILLDKSDDRSIMHR</sequence>
<name>A0A0M9A765_9HYME</name>
<dbReference type="AlphaFoldDB" id="A0A0M9A765"/>
<dbReference type="Proteomes" id="UP000053105">
    <property type="component" value="Unassembled WGS sequence"/>
</dbReference>
<accession>A0A0M9A765</accession>
<evidence type="ECO:0000313" key="2">
    <source>
        <dbReference type="Proteomes" id="UP000053105"/>
    </source>
</evidence>
<protein>
    <submittedName>
        <fullName evidence="1">Uncharacterized protein</fullName>
    </submittedName>
</protein>
<keyword evidence="2" id="KW-1185">Reference proteome</keyword>
<proteinExistence type="predicted"/>